<keyword evidence="1" id="KW-1133">Transmembrane helix</keyword>
<keyword evidence="3" id="KW-0378">Hydrolase</keyword>
<dbReference type="GO" id="GO:0008233">
    <property type="term" value="F:peptidase activity"/>
    <property type="evidence" value="ECO:0007669"/>
    <property type="project" value="UniProtKB-KW"/>
</dbReference>
<dbReference type="EMBL" id="JASPKY010000075">
    <property type="protein sequence ID" value="KAK9739448.1"/>
    <property type="molecule type" value="Genomic_DNA"/>
</dbReference>
<name>A0AAW1M1A3_POPJA</name>
<keyword evidence="4" id="KW-1185">Reference proteome</keyword>
<evidence type="ECO:0000313" key="4">
    <source>
        <dbReference type="Proteomes" id="UP001458880"/>
    </source>
</evidence>
<gene>
    <name evidence="3" type="ORF">QE152_g9023</name>
</gene>
<dbReference type="GO" id="GO:0006508">
    <property type="term" value="P:proteolysis"/>
    <property type="evidence" value="ECO:0007669"/>
    <property type="project" value="UniProtKB-KW"/>
</dbReference>
<evidence type="ECO:0000259" key="2">
    <source>
        <dbReference type="Pfam" id="PF16030"/>
    </source>
</evidence>
<dbReference type="Pfam" id="PF16030">
    <property type="entry name" value="GD_N"/>
    <property type="match status" value="1"/>
</dbReference>
<evidence type="ECO:0000256" key="1">
    <source>
        <dbReference type="SAM" id="Phobius"/>
    </source>
</evidence>
<dbReference type="AlphaFoldDB" id="A0AAW1M1A3"/>
<dbReference type="InterPro" id="IPR031986">
    <property type="entry name" value="GD_N"/>
</dbReference>
<protein>
    <submittedName>
        <fullName evidence="3">Serine protease gd N-terminus</fullName>
    </submittedName>
</protein>
<proteinExistence type="predicted"/>
<keyword evidence="1" id="KW-0472">Membrane</keyword>
<sequence length="170" mass="19258">MSCDMRFFLLEELFFIAFPLAFSADDQLGVQYLALDYAIKMMKLLVATVLFSVLVLVSSQKSICPDVFEYTASGPGHWEGRLNILSEYKLHGTWIRLIFDKPIESLQVQNNLLDVVNKGRNEVLLKKNDLVLLKGKPVQVQFKVSYEGNDVPALVGYRLNARDICPPSDE</sequence>
<keyword evidence="1" id="KW-0812">Transmembrane</keyword>
<evidence type="ECO:0000313" key="3">
    <source>
        <dbReference type="EMBL" id="KAK9739448.1"/>
    </source>
</evidence>
<dbReference type="Proteomes" id="UP001458880">
    <property type="component" value="Unassembled WGS sequence"/>
</dbReference>
<feature type="transmembrane region" description="Helical" evidence="1">
    <location>
        <begin position="39"/>
        <end position="57"/>
    </location>
</feature>
<feature type="domain" description="Serine protease gd N-terminal" evidence="2">
    <location>
        <begin position="63"/>
        <end position="168"/>
    </location>
</feature>
<organism evidence="3 4">
    <name type="scientific">Popillia japonica</name>
    <name type="common">Japanese beetle</name>
    <dbReference type="NCBI Taxonomy" id="7064"/>
    <lineage>
        <taxon>Eukaryota</taxon>
        <taxon>Metazoa</taxon>
        <taxon>Ecdysozoa</taxon>
        <taxon>Arthropoda</taxon>
        <taxon>Hexapoda</taxon>
        <taxon>Insecta</taxon>
        <taxon>Pterygota</taxon>
        <taxon>Neoptera</taxon>
        <taxon>Endopterygota</taxon>
        <taxon>Coleoptera</taxon>
        <taxon>Polyphaga</taxon>
        <taxon>Scarabaeiformia</taxon>
        <taxon>Scarabaeidae</taxon>
        <taxon>Rutelinae</taxon>
        <taxon>Popillia</taxon>
    </lineage>
</organism>
<reference evidence="3 4" key="1">
    <citation type="journal article" date="2024" name="BMC Genomics">
        <title>De novo assembly and annotation of Popillia japonica's genome with initial clues to its potential as an invasive pest.</title>
        <authorList>
            <person name="Cucini C."/>
            <person name="Boschi S."/>
            <person name="Funari R."/>
            <person name="Cardaioli E."/>
            <person name="Iannotti N."/>
            <person name="Marturano G."/>
            <person name="Paoli F."/>
            <person name="Bruttini M."/>
            <person name="Carapelli A."/>
            <person name="Frati F."/>
            <person name="Nardi F."/>
        </authorList>
    </citation>
    <scope>NUCLEOTIDE SEQUENCE [LARGE SCALE GENOMIC DNA]</scope>
    <source>
        <strain evidence="3">DMR45628</strain>
    </source>
</reference>
<keyword evidence="3" id="KW-0645">Protease</keyword>
<accession>A0AAW1M1A3</accession>
<comment type="caution">
    <text evidence="3">The sequence shown here is derived from an EMBL/GenBank/DDBJ whole genome shotgun (WGS) entry which is preliminary data.</text>
</comment>